<dbReference type="AlphaFoldDB" id="A0A0F9GJN8"/>
<evidence type="ECO:0000313" key="2">
    <source>
        <dbReference type="EMBL" id="KKL90721.1"/>
    </source>
</evidence>
<protein>
    <submittedName>
        <fullName evidence="2">Uncharacterized protein</fullName>
    </submittedName>
</protein>
<sequence>MRSDKPKCFGNELWTACLSCTVGSECQEEYKKIQRRKENGRNKKEEAEMQTRRSGR</sequence>
<name>A0A0F9GJN8_9ZZZZ</name>
<evidence type="ECO:0000256" key="1">
    <source>
        <dbReference type="SAM" id="MobiDB-lite"/>
    </source>
</evidence>
<dbReference type="EMBL" id="LAZR01019935">
    <property type="protein sequence ID" value="KKL90721.1"/>
    <property type="molecule type" value="Genomic_DNA"/>
</dbReference>
<accession>A0A0F9GJN8</accession>
<proteinExistence type="predicted"/>
<comment type="caution">
    <text evidence="2">The sequence shown here is derived from an EMBL/GenBank/DDBJ whole genome shotgun (WGS) entry which is preliminary data.</text>
</comment>
<reference evidence="2" key="1">
    <citation type="journal article" date="2015" name="Nature">
        <title>Complex archaea that bridge the gap between prokaryotes and eukaryotes.</title>
        <authorList>
            <person name="Spang A."/>
            <person name="Saw J.H."/>
            <person name="Jorgensen S.L."/>
            <person name="Zaremba-Niedzwiedzka K."/>
            <person name="Martijn J."/>
            <person name="Lind A.E."/>
            <person name="van Eijk R."/>
            <person name="Schleper C."/>
            <person name="Guy L."/>
            <person name="Ettema T.J."/>
        </authorList>
    </citation>
    <scope>NUCLEOTIDE SEQUENCE</scope>
</reference>
<feature type="region of interest" description="Disordered" evidence="1">
    <location>
        <begin position="37"/>
        <end position="56"/>
    </location>
</feature>
<organism evidence="2">
    <name type="scientific">marine sediment metagenome</name>
    <dbReference type="NCBI Taxonomy" id="412755"/>
    <lineage>
        <taxon>unclassified sequences</taxon>
        <taxon>metagenomes</taxon>
        <taxon>ecological metagenomes</taxon>
    </lineage>
</organism>
<gene>
    <name evidence="2" type="ORF">LCGC14_1901870</name>
</gene>